<organism evidence="1 2">
    <name type="scientific">Pholiota conissans</name>
    <dbReference type="NCBI Taxonomy" id="109636"/>
    <lineage>
        <taxon>Eukaryota</taxon>
        <taxon>Fungi</taxon>
        <taxon>Dikarya</taxon>
        <taxon>Basidiomycota</taxon>
        <taxon>Agaricomycotina</taxon>
        <taxon>Agaricomycetes</taxon>
        <taxon>Agaricomycetidae</taxon>
        <taxon>Agaricales</taxon>
        <taxon>Agaricineae</taxon>
        <taxon>Strophariaceae</taxon>
        <taxon>Pholiota</taxon>
    </lineage>
</organism>
<dbReference type="OrthoDB" id="2104739at2759"/>
<accession>A0A9P6CV95</accession>
<sequence>MYYEDFIRAFRPNKGRDAESLIPKGDPDSDSDDSCSLSRIPIDVIHDIWTEGPQSSRDARNNALIRDGYRCVVSGRYEVDAIDRIKALSSRIMSDDPTFSIDATKCTYVFVPPTDTPIEPGSEKRDNAGALWAILDHFGYSEIPGELNGSKIHRFENIMTMSALADELFDNLQLWFVKTDEEDKYKLEATKFHTFLIYRELASSGYVTFKSPDPENLPVPSSIYLGIHAACAKVAYFSGASEYIDKIARQHDVEEIDAATFTDSNGRLAERVLDRGITELRVADCHYIFK</sequence>
<dbReference type="Proteomes" id="UP000807469">
    <property type="component" value="Unassembled WGS sequence"/>
</dbReference>
<name>A0A9P6CV95_9AGAR</name>
<protein>
    <recommendedName>
        <fullName evidence="3">HNH nuclease domain-containing protein</fullName>
    </recommendedName>
</protein>
<dbReference type="AlphaFoldDB" id="A0A9P6CV95"/>
<keyword evidence="2" id="KW-1185">Reference proteome</keyword>
<dbReference type="EMBL" id="MU155406">
    <property type="protein sequence ID" value="KAF9473949.1"/>
    <property type="molecule type" value="Genomic_DNA"/>
</dbReference>
<evidence type="ECO:0000313" key="1">
    <source>
        <dbReference type="EMBL" id="KAF9473949.1"/>
    </source>
</evidence>
<evidence type="ECO:0008006" key="3">
    <source>
        <dbReference type="Google" id="ProtNLM"/>
    </source>
</evidence>
<comment type="caution">
    <text evidence="1">The sequence shown here is derived from an EMBL/GenBank/DDBJ whole genome shotgun (WGS) entry which is preliminary data.</text>
</comment>
<evidence type="ECO:0000313" key="2">
    <source>
        <dbReference type="Proteomes" id="UP000807469"/>
    </source>
</evidence>
<reference evidence="1" key="1">
    <citation type="submission" date="2020-11" db="EMBL/GenBank/DDBJ databases">
        <authorList>
            <consortium name="DOE Joint Genome Institute"/>
            <person name="Ahrendt S."/>
            <person name="Riley R."/>
            <person name="Andreopoulos W."/>
            <person name="Labutti K."/>
            <person name="Pangilinan J."/>
            <person name="Ruiz-Duenas F.J."/>
            <person name="Barrasa J.M."/>
            <person name="Sanchez-Garcia M."/>
            <person name="Camarero S."/>
            <person name="Miyauchi S."/>
            <person name="Serrano A."/>
            <person name="Linde D."/>
            <person name="Babiker R."/>
            <person name="Drula E."/>
            <person name="Ayuso-Fernandez I."/>
            <person name="Pacheco R."/>
            <person name="Padilla G."/>
            <person name="Ferreira P."/>
            <person name="Barriuso J."/>
            <person name="Kellner H."/>
            <person name="Castanera R."/>
            <person name="Alfaro M."/>
            <person name="Ramirez L."/>
            <person name="Pisabarro A.G."/>
            <person name="Kuo A."/>
            <person name="Tritt A."/>
            <person name="Lipzen A."/>
            <person name="He G."/>
            <person name="Yan M."/>
            <person name="Ng V."/>
            <person name="Cullen D."/>
            <person name="Martin F."/>
            <person name="Rosso M.-N."/>
            <person name="Henrissat B."/>
            <person name="Hibbett D."/>
            <person name="Martinez A.T."/>
            <person name="Grigoriev I.V."/>
        </authorList>
    </citation>
    <scope>NUCLEOTIDE SEQUENCE</scope>
    <source>
        <strain evidence="1">CIRM-BRFM 674</strain>
    </source>
</reference>
<proteinExistence type="predicted"/>
<gene>
    <name evidence="1" type="ORF">BDN70DRAFT_347629</name>
</gene>